<reference evidence="2 3" key="1">
    <citation type="submission" date="2018-03" db="EMBL/GenBank/DDBJ databases">
        <title>Comparative genomics illustrates the genes involved in a hyperalkaliphilic mechanisms of Serpentinomonas isolated from highly-alkaline calcium-rich serpentinized springs.</title>
        <authorList>
            <person name="Suzuki S."/>
            <person name="Ishii S."/>
            <person name="Walworth N."/>
            <person name="Bird L."/>
            <person name="Kuenen J.G."/>
            <person name="Nealson K.H."/>
        </authorList>
    </citation>
    <scope>NUCLEOTIDE SEQUENCE [LARGE SCALE GENOMIC DNA]</scope>
    <source>
        <strain evidence="2 3">P1</strain>
    </source>
</reference>
<protein>
    <submittedName>
        <fullName evidence="2">Disulfide bond formation protein DsbA</fullName>
    </submittedName>
</protein>
<dbReference type="SUPFAM" id="SSF52833">
    <property type="entry name" value="Thioredoxin-like"/>
    <property type="match status" value="1"/>
</dbReference>
<dbReference type="Gene3D" id="3.40.30.10">
    <property type="entry name" value="Glutaredoxin"/>
    <property type="match status" value="1"/>
</dbReference>
<dbReference type="RefSeq" id="WP_105748772.1">
    <property type="nucleotide sequence ID" value="NZ_PVLQ01000040.1"/>
</dbReference>
<dbReference type="AlphaFoldDB" id="A0A2S9K3A4"/>
<dbReference type="CDD" id="cd03024">
    <property type="entry name" value="DsbA_FrnE"/>
    <property type="match status" value="1"/>
</dbReference>
<dbReference type="PANTHER" id="PTHR13887">
    <property type="entry name" value="GLUTATHIONE S-TRANSFERASE KAPPA"/>
    <property type="match status" value="1"/>
</dbReference>
<evidence type="ECO:0000313" key="2">
    <source>
        <dbReference type="EMBL" id="PRD64949.1"/>
    </source>
</evidence>
<evidence type="ECO:0000259" key="1">
    <source>
        <dbReference type="Pfam" id="PF01323"/>
    </source>
</evidence>
<dbReference type="PANTHER" id="PTHR13887:SF41">
    <property type="entry name" value="THIOREDOXIN SUPERFAMILY PROTEIN"/>
    <property type="match status" value="1"/>
</dbReference>
<keyword evidence="3" id="KW-1185">Reference proteome</keyword>
<dbReference type="EMBL" id="PVLQ01000040">
    <property type="protein sequence ID" value="PRD64949.1"/>
    <property type="molecule type" value="Genomic_DNA"/>
</dbReference>
<organism evidence="2 3">
    <name type="scientific">Malikia granosa</name>
    <dbReference type="NCBI Taxonomy" id="263067"/>
    <lineage>
        <taxon>Bacteria</taxon>
        <taxon>Pseudomonadati</taxon>
        <taxon>Pseudomonadota</taxon>
        <taxon>Betaproteobacteria</taxon>
        <taxon>Burkholderiales</taxon>
        <taxon>Comamonadaceae</taxon>
        <taxon>Malikia</taxon>
    </lineage>
</organism>
<feature type="domain" description="DSBA-like thioredoxin" evidence="1">
    <location>
        <begin position="7"/>
        <end position="210"/>
    </location>
</feature>
<name>A0A2S9K3A4_9BURK</name>
<dbReference type="Proteomes" id="UP000238589">
    <property type="component" value="Unassembled WGS sequence"/>
</dbReference>
<dbReference type="GO" id="GO:0016491">
    <property type="term" value="F:oxidoreductase activity"/>
    <property type="evidence" value="ECO:0007669"/>
    <property type="project" value="InterPro"/>
</dbReference>
<gene>
    <name evidence="2" type="ORF">C6P64_11810</name>
</gene>
<comment type="caution">
    <text evidence="2">The sequence shown here is derived from an EMBL/GenBank/DDBJ whole genome shotgun (WGS) entry which is preliminary data.</text>
</comment>
<dbReference type="OrthoDB" id="9799122at2"/>
<sequence>MSQLLNIDFVSDISCPWCAIGLASLLEALERLPPAVAVSLNLQPFELNPDLPEGGQDLAEHLTQKYGSTPEQQAEVRATLCQRGAEVGFEFAPEGRGRIYNTLKAHRLLHWAALEHPERQLALKQALLQACHRDRLPMDADDVLLAAVDSAGLDRERAIELLAGDEFAQAVREREAFYRQAGVNSVPTLVIDQRYVITGCHPVERFEQALNQIIAASQQP</sequence>
<accession>A0A2S9K3A4</accession>
<dbReference type="InterPro" id="IPR036249">
    <property type="entry name" value="Thioredoxin-like_sf"/>
</dbReference>
<evidence type="ECO:0000313" key="3">
    <source>
        <dbReference type="Proteomes" id="UP000238589"/>
    </source>
</evidence>
<dbReference type="InterPro" id="IPR001853">
    <property type="entry name" value="DSBA-like_thioredoxin_dom"/>
</dbReference>
<proteinExistence type="predicted"/>
<dbReference type="Pfam" id="PF01323">
    <property type="entry name" value="DSBA"/>
    <property type="match status" value="1"/>
</dbReference>